<evidence type="ECO:0000256" key="10">
    <source>
        <dbReference type="SAM" id="MobiDB-lite"/>
    </source>
</evidence>
<proteinExistence type="inferred from homology"/>
<dbReference type="Gene3D" id="2.170.130.10">
    <property type="entry name" value="TonB-dependent receptor, plug domain"/>
    <property type="match status" value="1"/>
</dbReference>
<sequence length="1012" mass="110301">MKNFSLRKATLLLLSLHAAGHVSATATELRIPYTPNSPQQPAQQTLTGTVHDTRGPLPGVTVAVKSRNTATVTDASGRFSIDATTGYTLVFSFVGYKTQEITLAAHTQLTVTLEEDATALQNVVVNAGYYTVKEKERTGSIVRVTASDIGKQPIANPLAALQGRMAGVNVTQTTGVPGGGFDIKIRGTNSLRNDGNAPLYIVDGMPYLASNQGNPTLYAGILTTGGSSALNGINPSDIESIEILKDADATAIYGSRGANGVVLITTKKGKAGKTKFSLNSWTGAGVVNNRLDLLNTEQYIAMRLEGYANDGITEIPEYDYDVNGTWSLTRYTDWQKKLIGGTAMRRNIDAAFSGGNAQTQFVLRGTTYNEGTVFPGDWSYRKSAVHAAIGHRSLDERFTLSFASNYVADKNDLLATDLSAQALQLAPNAPELYNPDGTLNWENSTWENPLRLLEQTYANKTRTLTANTVLGYKLLPLLEARVSTGYATTQGEETRLTPHTIYDPAFGLTSAASTSLRSDSRQYSFNIEPQLEWKKEGGFGKVSVLAGATFQENTASQLGVYGRGFANNALMSNLAAATRVTVLYDTDSEYRYNAVFGRVNYALQDRYFLNLTGRRDGSSRFGPGRQYANFGAVGAAWLWGKEAAVGTLIPALSFGKLRASYGSTGSDQIGDYQFLDTYGTSPFSYNNTVGLAPVRLYNPNFSWETNKKLEVAADIGFLDDRIFASAAWYKNRSSSQLVGLPLPGTTGFTSVQANLGATVENRGWEFELRTVNLKGKDFAWETSWNLSLPKNELVRFPELESSTYANRYVVGQPVNIVKVYDYVGLDPETGLYTFRDYNGDGATSSAGDRKKIVQTGAKYFGGVQNSLSYKKLRLDFLFQFVKQIGQNYLVGAYQPGNYGNQPTDVLHHWQQPGDTSGVQAYSAGYDDVSALAYARYGVSDAAYTDASYIRLKNLSLSYTLPELLTKSVGCRIYAQGQNLLTITQYKGRDPENQSIYALPPLRVITFGIDLSL</sequence>
<dbReference type="EMBL" id="JACBJI010000006">
    <property type="protein sequence ID" value="NYA71927.1"/>
    <property type="molecule type" value="Genomic_DNA"/>
</dbReference>
<evidence type="ECO:0000256" key="2">
    <source>
        <dbReference type="ARBA" id="ARBA00022448"/>
    </source>
</evidence>
<dbReference type="Pfam" id="PF07715">
    <property type="entry name" value="Plug"/>
    <property type="match status" value="1"/>
</dbReference>
<feature type="chain" id="PRO_5031098443" evidence="11">
    <location>
        <begin position="25"/>
        <end position="1012"/>
    </location>
</feature>
<dbReference type="NCBIfam" id="TIGR04057">
    <property type="entry name" value="SusC_RagA_signa"/>
    <property type="match status" value="1"/>
</dbReference>
<dbReference type="InterPro" id="IPR023997">
    <property type="entry name" value="TonB-dep_OMP_SusC/RagA_CS"/>
</dbReference>
<evidence type="ECO:0000313" key="15">
    <source>
        <dbReference type="Proteomes" id="UP000535020"/>
    </source>
</evidence>
<feature type="region of interest" description="Disordered" evidence="10">
    <location>
        <begin position="32"/>
        <end position="52"/>
    </location>
</feature>
<evidence type="ECO:0000256" key="5">
    <source>
        <dbReference type="ARBA" id="ARBA00023077"/>
    </source>
</evidence>
<dbReference type="InterPro" id="IPR039426">
    <property type="entry name" value="TonB-dep_rcpt-like"/>
</dbReference>
<keyword evidence="7 8" id="KW-0998">Cell outer membrane</keyword>
<dbReference type="SUPFAM" id="SSF49464">
    <property type="entry name" value="Carboxypeptidase regulatory domain-like"/>
    <property type="match status" value="1"/>
</dbReference>
<keyword evidence="6 8" id="KW-0472">Membrane</keyword>
<dbReference type="InterPro" id="IPR036942">
    <property type="entry name" value="Beta-barrel_TonB_sf"/>
</dbReference>
<evidence type="ECO:0000256" key="9">
    <source>
        <dbReference type="RuleBase" id="RU003357"/>
    </source>
</evidence>
<dbReference type="Gene3D" id="2.40.170.20">
    <property type="entry name" value="TonB-dependent receptor, beta-barrel domain"/>
    <property type="match status" value="1"/>
</dbReference>
<dbReference type="GO" id="GO:0009279">
    <property type="term" value="C:cell outer membrane"/>
    <property type="evidence" value="ECO:0007669"/>
    <property type="project" value="UniProtKB-SubCell"/>
</dbReference>
<dbReference type="AlphaFoldDB" id="A0A7Y9C808"/>
<comment type="subcellular location">
    <subcellularLocation>
        <location evidence="1 8">Cell outer membrane</location>
        <topology evidence="1 8">Multi-pass membrane protein</topology>
    </subcellularLocation>
</comment>
<evidence type="ECO:0000256" key="3">
    <source>
        <dbReference type="ARBA" id="ARBA00022452"/>
    </source>
</evidence>
<dbReference type="InterPro" id="IPR008969">
    <property type="entry name" value="CarboxyPept-like_regulatory"/>
</dbReference>
<dbReference type="PROSITE" id="PS52016">
    <property type="entry name" value="TONB_DEPENDENT_REC_3"/>
    <property type="match status" value="1"/>
</dbReference>
<dbReference type="SUPFAM" id="SSF56935">
    <property type="entry name" value="Porins"/>
    <property type="match status" value="1"/>
</dbReference>
<dbReference type="InterPro" id="IPR037066">
    <property type="entry name" value="Plug_dom_sf"/>
</dbReference>
<evidence type="ECO:0000256" key="11">
    <source>
        <dbReference type="SAM" id="SignalP"/>
    </source>
</evidence>
<keyword evidence="5 9" id="KW-0798">TonB box</keyword>
<evidence type="ECO:0000259" key="12">
    <source>
        <dbReference type="Pfam" id="PF00593"/>
    </source>
</evidence>
<dbReference type="NCBIfam" id="TIGR04056">
    <property type="entry name" value="OMP_RagA_SusC"/>
    <property type="match status" value="1"/>
</dbReference>
<evidence type="ECO:0000256" key="6">
    <source>
        <dbReference type="ARBA" id="ARBA00023136"/>
    </source>
</evidence>
<gene>
    <name evidence="14" type="ORF">HZF10_13440</name>
</gene>
<dbReference type="InterPro" id="IPR000531">
    <property type="entry name" value="Beta-barrel_TonB"/>
</dbReference>
<dbReference type="Pfam" id="PF13715">
    <property type="entry name" value="CarbopepD_reg_2"/>
    <property type="match status" value="1"/>
</dbReference>
<comment type="caution">
    <text evidence="14">The sequence shown here is derived from an EMBL/GenBank/DDBJ whole genome shotgun (WGS) entry which is preliminary data.</text>
</comment>
<evidence type="ECO:0000313" key="14">
    <source>
        <dbReference type="EMBL" id="NYA71927.1"/>
    </source>
</evidence>
<evidence type="ECO:0000256" key="7">
    <source>
        <dbReference type="ARBA" id="ARBA00023237"/>
    </source>
</evidence>
<evidence type="ECO:0000256" key="8">
    <source>
        <dbReference type="PROSITE-ProRule" id="PRU01360"/>
    </source>
</evidence>
<dbReference type="Gene3D" id="2.60.40.1120">
    <property type="entry name" value="Carboxypeptidase-like, regulatory domain"/>
    <property type="match status" value="1"/>
</dbReference>
<feature type="domain" description="TonB-dependent receptor-like beta-barrel" evidence="12">
    <location>
        <begin position="435"/>
        <end position="979"/>
    </location>
</feature>
<keyword evidence="4 8" id="KW-0812">Transmembrane</keyword>
<organism evidence="14 15">
    <name type="scientific">Flavobacterium agri</name>
    <dbReference type="NCBI Taxonomy" id="2743471"/>
    <lineage>
        <taxon>Bacteria</taxon>
        <taxon>Pseudomonadati</taxon>
        <taxon>Bacteroidota</taxon>
        <taxon>Flavobacteriia</taxon>
        <taxon>Flavobacteriales</taxon>
        <taxon>Flavobacteriaceae</taxon>
        <taxon>Flavobacterium</taxon>
    </lineage>
</organism>
<comment type="similarity">
    <text evidence="8 9">Belongs to the TonB-dependent receptor family.</text>
</comment>
<dbReference type="Pfam" id="PF00593">
    <property type="entry name" value="TonB_dep_Rec_b-barrel"/>
    <property type="match status" value="1"/>
</dbReference>
<evidence type="ECO:0000256" key="4">
    <source>
        <dbReference type="ARBA" id="ARBA00022692"/>
    </source>
</evidence>
<protein>
    <submittedName>
        <fullName evidence="14">SusC/RagA family TonB-linked outer membrane protein</fullName>
    </submittedName>
</protein>
<evidence type="ECO:0000256" key="1">
    <source>
        <dbReference type="ARBA" id="ARBA00004571"/>
    </source>
</evidence>
<keyword evidence="2 8" id="KW-0813">Transport</keyword>
<evidence type="ECO:0000259" key="13">
    <source>
        <dbReference type="Pfam" id="PF07715"/>
    </source>
</evidence>
<keyword evidence="3 8" id="KW-1134">Transmembrane beta strand</keyword>
<dbReference type="InterPro" id="IPR023996">
    <property type="entry name" value="TonB-dep_OMP_SusC/RagA"/>
</dbReference>
<feature type="signal peptide" evidence="11">
    <location>
        <begin position="1"/>
        <end position="24"/>
    </location>
</feature>
<keyword evidence="11" id="KW-0732">Signal</keyword>
<keyword evidence="15" id="KW-1185">Reference proteome</keyword>
<name>A0A7Y9C808_9FLAO</name>
<accession>A0A7Y9C808</accession>
<dbReference type="Proteomes" id="UP000535020">
    <property type="component" value="Unassembled WGS sequence"/>
</dbReference>
<feature type="domain" description="TonB-dependent receptor plug" evidence="13">
    <location>
        <begin position="135"/>
        <end position="261"/>
    </location>
</feature>
<feature type="compositionally biased region" description="Polar residues" evidence="10">
    <location>
        <begin position="34"/>
        <end position="50"/>
    </location>
</feature>
<reference evidence="14 15" key="1">
    <citation type="submission" date="2020-07" db="EMBL/GenBank/DDBJ databases">
        <authorList>
            <person name="Sun Q."/>
        </authorList>
    </citation>
    <scope>NUCLEOTIDE SEQUENCE [LARGE SCALE GENOMIC DNA]</scope>
    <source>
        <strain evidence="14 15">MAH-1</strain>
    </source>
</reference>
<dbReference type="RefSeq" id="WP_176006739.1">
    <property type="nucleotide sequence ID" value="NZ_JABWMI010000015.1"/>
</dbReference>
<dbReference type="InterPro" id="IPR012910">
    <property type="entry name" value="Plug_dom"/>
</dbReference>